<feature type="region of interest" description="Disordered" evidence="1">
    <location>
        <begin position="1"/>
        <end position="30"/>
    </location>
</feature>
<comment type="caution">
    <text evidence="2">The sequence shown here is derived from an EMBL/GenBank/DDBJ whole genome shotgun (WGS) entry which is preliminary data.</text>
</comment>
<feature type="compositionally biased region" description="Polar residues" evidence="1">
    <location>
        <begin position="1"/>
        <end position="23"/>
    </location>
</feature>
<evidence type="ECO:0000256" key="1">
    <source>
        <dbReference type="SAM" id="MobiDB-lite"/>
    </source>
</evidence>
<dbReference type="AlphaFoldDB" id="A0A9P6PU48"/>
<dbReference type="Proteomes" id="UP000726737">
    <property type="component" value="Unassembled WGS sequence"/>
</dbReference>
<feature type="region of interest" description="Disordered" evidence="1">
    <location>
        <begin position="194"/>
        <end position="307"/>
    </location>
</feature>
<reference evidence="2" key="1">
    <citation type="journal article" date="2020" name="Fungal Divers.">
        <title>Resolving the Mortierellaceae phylogeny through synthesis of multi-gene phylogenetics and phylogenomics.</title>
        <authorList>
            <person name="Vandepol N."/>
            <person name="Liber J."/>
            <person name="Desiro A."/>
            <person name="Na H."/>
            <person name="Kennedy M."/>
            <person name="Barry K."/>
            <person name="Grigoriev I.V."/>
            <person name="Miller A.N."/>
            <person name="O'Donnell K."/>
            <person name="Stajich J.E."/>
            <person name="Bonito G."/>
        </authorList>
    </citation>
    <scope>NUCLEOTIDE SEQUENCE</scope>
    <source>
        <strain evidence="2">KOD948</strain>
    </source>
</reference>
<name>A0A9P6PU48_9FUNG</name>
<organism evidence="2 3">
    <name type="scientific">Mortierella polycephala</name>
    <dbReference type="NCBI Taxonomy" id="41804"/>
    <lineage>
        <taxon>Eukaryota</taxon>
        <taxon>Fungi</taxon>
        <taxon>Fungi incertae sedis</taxon>
        <taxon>Mucoromycota</taxon>
        <taxon>Mortierellomycotina</taxon>
        <taxon>Mortierellomycetes</taxon>
        <taxon>Mortierellales</taxon>
        <taxon>Mortierellaceae</taxon>
        <taxon>Mortierella</taxon>
    </lineage>
</organism>
<keyword evidence="3" id="KW-1185">Reference proteome</keyword>
<feature type="compositionally biased region" description="Basic and acidic residues" evidence="1">
    <location>
        <begin position="194"/>
        <end position="207"/>
    </location>
</feature>
<gene>
    <name evidence="2" type="ORF">BG011_006230</name>
</gene>
<proteinExistence type="predicted"/>
<feature type="compositionally biased region" description="Basic and acidic residues" evidence="1">
    <location>
        <begin position="297"/>
        <end position="307"/>
    </location>
</feature>
<dbReference type="EMBL" id="JAAAJA010000445">
    <property type="protein sequence ID" value="KAG0253680.1"/>
    <property type="molecule type" value="Genomic_DNA"/>
</dbReference>
<accession>A0A9P6PU48</accession>
<sequence>MSKTAININNEPGNTTTFYSSSRAIPKDESISTNQDEIAVKRGGKAHFRKTDYETIIDWLECPNNHYLIYGKAGQPNNPNVRANRTMGHKMLAAMVSKKSNGRLQLEGKAMRERLGRVMALFLRAMGMTTKKGFELTKDDHAKGILTLSAKQKSLCPCYARVETIFTENPVFLSNSSEATKDVATTDKLSDTEVRIKSHERDTDYGKGPRRMIADESEEEAEEEAGFAENDDGDSPTDGNFEVDPDTGVASGSLTDVQPMVDSATRSRNEKRPLLTVRDSNCAKRPRLPLVPVEQPAETRTDPSADV</sequence>
<feature type="compositionally biased region" description="Acidic residues" evidence="1">
    <location>
        <begin position="215"/>
        <end position="245"/>
    </location>
</feature>
<evidence type="ECO:0000313" key="2">
    <source>
        <dbReference type="EMBL" id="KAG0253680.1"/>
    </source>
</evidence>
<dbReference type="OrthoDB" id="2424990at2759"/>
<protein>
    <submittedName>
        <fullName evidence="2">Uncharacterized protein</fullName>
    </submittedName>
</protein>
<evidence type="ECO:0000313" key="3">
    <source>
        <dbReference type="Proteomes" id="UP000726737"/>
    </source>
</evidence>